<dbReference type="PANTHER" id="PTHR31210">
    <property type="entry name" value="OS06G0731900 PROTEIN"/>
    <property type="match status" value="1"/>
</dbReference>
<dbReference type="RefSeq" id="XP_021809390.1">
    <property type="nucleotide sequence ID" value="XM_021953698.1"/>
</dbReference>
<evidence type="ECO:0000313" key="4">
    <source>
        <dbReference type="RefSeq" id="XP_021809389.1"/>
    </source>
</evidence>
<dbReference type="KEGG" id="pavi:110752932"/>
<feature type="region of interest" description="Disordered" evidence="1">
    <location>
        <begin position="32"/>
        <end position="57"/>
    </location>
</feature>
<dbReference type="PANTHER" id="PTHR31210:SF74">
    <property type="entry name" value="LYSINE KETOGLUTARATE REDUCTASE TRANS-SPLICING-LIKE PROTEIN"/>
    <property type="match status" value="1"/>
</dbReference>
<gene>
    <name evidence="3 4 5 6 7" type="primary">LOC110752932</name>
</gene>
<organism evidence="2 3">
    <name type="scientific">Prunus avium</name>
    <name type="common">Cherry</name>
    <name type="synonym">Cerasus avium</name>
    <dbReference type="NCBI Taxonomy" id="42229"/>
    <lineage>
        <taxon>Eukaryota</taxon>
        <taxon>Viridiplantae</taxon>
        <taxon>Streptophyta</taxon>
        <taxon>Embryophyta</taxon>
        <taxon>Tracheophyta</taxon>
        <taxon>Spermatophyta</taxon>
        <taxon>Magnoliopsida</taxon>
        <taxon>eudicotyledons</taxon>
        <taxon>Gunneridae</taxon>
        <taxon>Pentapetalae</taxon>
        <taxon>rosids</taxon>
        <taxon>fabids</taxon>
        <taxon>Rosales</taxon>
        <taxon>Rosaceae</taxon>
        <taxon>Amygdaloideae</taxon>
        <taxon>Amygdaleae</taxon>
        <taxon>Prunus</taxon>
    </lineage>
</organism>
<reference evidence="3 4" key="1">
    <citation type="submission" date="2025-04" db="UniProtKB">
        <authorList>
            <consortium name="RefSeq"/>
        </authorList>
    </citation>
    <scope>IDENTIFICATION</scope>
</reference>
<dbReference type="RefSeq" id="XP_021809392.1">
    <property type="nucleotide sequence ID" value="XM_021953700.1"/>
</dbReference>
<dbReference type="GeneID" id="110752932"/>
<sequence>MHGVDMQLGYCAQGDRTKNVGVVDAEYIIHYGRPTLGGSDENEESSSKSSGKDHRIDVRRESYNEIKVFKRKWERAVKDDNCWIDPYNTNRWPSHNLTVFITQNITINDPKYKTRDTEHSKHTLLPW</sequence>
<keyword evidence="2" id="KW-1185">Reference proteome</keyword>
<dbReference type="RefSeq" id="XP_021809389.1">
    <property type="nucleotide sequence ID" value="XM_021953697.1"/>
</dbReference>
<evidence type="ECO:0000313" key="3">
    <source>
        <dbReference type="RefSeq" id="XP_021809388.1"/>
    </source>
</evidence>
<name>A0A6P5S6H7_PRUAV</name>
<dbReference type="Pfam" id="PF05212">
    <property type="entry name" value="DUF707"/>
    <property type="match status" value="1"/>
</dbReference>
<evidence type="ECO:0000313" key="2">
    <source>
        <dbReference type="Proteomes" id="UP000515124"/>
    </source>
</evidence>
<dbReference type="InterPro" id="IPR007877">
    <property type="entry name" value="DUF707"/>
</dbReference>
<evidence type="ECO:0000313" key="7">
    <source>
        <dbReference type="RefSeq" id="XP_021809392.1"/>
    </source>
</evidence>
<dbReference type="RefSeq" id="XP_021809388.1">
    <property type="nucleotide sequence ID" value="XM_021953696.1"/>
</dbReference>
<dbReference type="RefSeq" id="XP_021809391.1">
    <property type="nucleotide sequence ID" value="XM_021953699.1"/>
</dbReference>
<dbReference type="Proteomes" id="UP000515124">
    <property type="component" value="Unplaced"/>
</dbReference>
<accession>A0A6P5S6H7</accession>
<dbReference type="AlphaFoldDB" id="A0A6P5S6H7"/>
<evidence type="ECO:0000313" key="6">
    <source>
        <dbReference type="RefSeq" id="XP_021809391.1"/>
    </source>
</evidence>
<evidence type="ECO:0000313" key="5">
    <source>
        <dbReference type="RefSeq" id="XP_021809390.1"/>
    </source>
</evidence>
<proteinExistence type="predicted"/>
<evidence type="ECO:0000256" key="1">
    <source>
        <dbReference type="SAM" id="MobiDB-lite"/>
    </source>
</evidence>
<protein>
    <submittedName>
        <fullName evidence="3 4">Uncharacterized protein LOC110752932 isoform X1</fullName>
    </submittedName>
</protein>